<dbReference type="AlphaFoldDB" id="A0A3S0X176"/>
<dbReference type="Gene3D" id="3.40.190.10">
    <property type="entry name" value="Periplasmic binding protein-like II"/>
    <property type="match status" value="2"/>
</dbReference>
<organism evidence="4 5">
    <name type="scientific">Vreelandella populi</name>
    <dbReference type="NCBI Taxonomy" id="2498858"/>
    <lineage>
        <taxon>Bacteria</taxon>
        <taxon>Pseudomonadati</taxon>
        <taxon>Pseudomonadota</taxon>
        <taxon>Gammaproteobacteria</taxon>
        <taxon>Oceanospirillales</taxon>
        <taxon>Halomonadaceae</taxon>
        <taxon>Vreelandella</taxon>
    </lineage>
</organism>
<dbReference type="EMBL" id="RZHD01000005">
    <property type="protein sequence ID" value="RUR46176.1"/>
    <property type="molecule type" value="Genomic_DNA"/>
</dbReference>
<keyword evidence="2" id="KW-0732">Signal</keyword>
<evidence type="ECO:0000313" key="5">
    <source>
        <dbReference type="Proteomes" id="UP000286912"/>
    </source>
</evidence>
<evidence type="ECO:0000259" key="3">
    <source>
        <dbReference type="SMART" id="SM00062"/>
    </source>
</evidence>
<sequence>MHTISNAVPLSWSGSSQTKSTLSTTYYSLKKGALLAIGSLAMGASLMSLAADLPEVEERGYLRVATEDNYAPFNFMSGNDPDGFIADVLVELEAYADFEIRQEILPWTGLLAAVSNGQYDAAITGASVSDERLRVFNYAPPFASAQHFYIKRADDDSINSIADLDGKTVGVQAGSVLLSRLPELEAMLEESGGSLGTVMEYEAYPEIYADLANGRLDYVINSAVPVNDLINERGDIFAAGQAVSGPGFVAWPVPKNSPELLTYLTDFMAHLRDSGRLKELQEVWFGESFDDLPTTPITSVAEFHEMAGM</sequence>
<reference evidence="4 5" key="1">
    <citation type="submission" date="2018-12" db="EMBL/GenBank/DDBJ databases">
        <title>three novel Halomonas strain isolated from plants.</title>
        <authorList>
            <person name="Sun C."/>
        </authorList>
    </citation>
    <scope>NUCLEOTIDE SEQUENCE [LARGE SCALE GENOMIC DNA]</scope>
    <source>
        <strain evidence="4 5">RC</strain>
    </source>
</reference>
<evidence type="ECO:0000256" key="2">
    <source>
        <dbReference type="ARBA" id="ARBA00022729"/>
    </source>
</evidence>
<protein>
    <submittedName>
        <fullName evidence="4">Transporter substrate-binding domain-containing protein</fullName>
    </submittedName>
</protein>
<feature type="domain" description="Solute-binding protein family 3/N-terminal" evidence="3">
    <location>
        <begin position="61"/>
        <end position="288"/>
    </location>
</feature>
<evidence type="ECO:0000313" key="4">
    <source>
        <dbReference type="EMBL" id="RUR46176.1"/>
    </source>
</evidence>
<dbReference type="Proteomes" id="UP000286912">
    <property type="component" value="Unassembled WGS sequence"/>
</dbReference>
<evidence type="ECO:0000256" key="1">
    <source>
        <dbReference type="ARBA" id="ARBA00010333"/>
    </source>
</evidence>
<comment type="similarity">
    <text evidence="1">Belongs to the bacterial solute-binding protein 3 family.</text>
</comment>
<dbReference type="PANTHER" id="PTHR35936">
    <property type="entry name" value="MEMBRANE-BOUND LYTIC MUREIN TRANSGLYCOSYLASE F"/>
    <property type="match status" value="1"/>
</dbReference>
<comment type="caution">
    <text evidence="4">The sequence shown here is derived from an EMBL/GenBank/DDBJ whole genome shotgun (WGS) entry which is preliminary data.</text>
</comment>
<gene>
    <name evidence="4" type="ORF">ELY37_09305</name>
</gene>
<name>A0A3S0X176_9GAMM</name>
<dbReference type="SMART" id="SM00062">
    <property type="entry name" value="PBPb"/>
    <property type="match status" value="1"/>
</dbReference>
<dbReference type="OrthoDB" id="368476at2"/>
<dbReference type="Pfam" id="PF00497">
    <property type="entry name" value="SBP_bac_3"/>
    <property type="match status" value="1"/>
</dbReference>
<dbReference type="SUPFAM" id="SSF53850">
    <property type="entry name" value="Periplasmic binding protein-like II"/>
    <property type="match status" value="1"/>
</dbReference>
<keyword evidence="5" id="KW-1185">Reference proteome</keyword>
<proteinExistence type="inferred from homology"/>
<accession>A0A3S0X176</accession>
<dbReference type="PANTHER" id="PTHR35936:SF19">
    <property type="entry name" value="AMINO-ACID-BINDING PROTEIN YXEM-RELATED"/>
    <property type="match status" value="1"/>
</dbReference>
<dbReference type="RefSeq" id="WP_126950298.1">
    <property type="nucleotide sequence ID" value="NZ_RZHD01000005.1"/>
</dbReference>
<dbReference type="InterPro" id="IPR001638">
    <property type="entry name" value="Solute-binding_3/MltF_N"/>
</dbReference>